<reference evidence="1 2" key="1">
    <citation type="submission" date="2024-04" db="EMBL/GenBank/DDBJ databases">
        <title>The reference genome of an endangered Asteraceae, Deinandra increscens subsp. villosa, native to the Central Coast of California.</title>
        <authorList>
            <person name="Guilliams M."/>
            <person name="Hasenstab-Lehman K."/>
            <person name="Meyer R."/>
            <person name="Mcevoy S."/>
        </authorList>
    </citation>
    <scope>NUCLEOTIDE SEQUENCE [LARGE SCALE GENOMIC DNA]</scope>
    <source>
        <tissue evidence="1">Leaf</tissue>
    </source>
</reference>
<keyword evidence="2" id="KW-1185">Reference proteome</keyword>
<proteinExistence type="predicted"/>
<gene>
    <name evidence="1" type="ORF">SSX86_004022</name>
</gene>
<dbReference type="AlphaFoldDB" id="A0AAP0DMF5"/>
<dbReference type="PANTHER" id="PTHR47723">
    <property type="entry name" value="OS05G0353850 PROTEIN"/>
    <property type="match status" value="1"/>
</dbReference>
<organism evidence="1 2">
    <name type="scientific">Deinandra increscens subsp. villosa</name>
    <dbReference type="NCBI Taxonomy" id="3103831"/>
    <lineage>
        <taxon>Eukaryota</taxon>
        <taxon>Viridiplantae</taxon>
        <taxon>Streptophyta</taxon>
        <taxon>Embryophyta</taxon>
        <taxon>Tracheophyta</taxon>
        <taxon>Spermatophyta</taxon>
        <taxon>Magnoliopsida</taxon>
        <taxon>eudicotyledons</taxon>
        <taxon>Gunneridae</taxon>
        <taxon>Pentapetalae</taxon>
        <taxon>asterids</taxon>
        <taxon>campanulids</taxon>
        <taxon>Asterales</taxon>
        <taxon>Asteraceae</taxon>
        <taxon>Asteroideae</taxon>
        <taxon>Heliantheae alliance</taxon>
        <taxon>Madieae</taxon>
        <taxon>Madiinae</taxon>
        <taxon>Deinandra</taxon>
    </lineage>
</organism>
<accession>A0AAP0DMF5</accession>
<dbReference type="Proteomes" id="UP001408789">
    <property type="component" value="Unassembled WGS sequence"/>
</dbReference>
<protein>
    <recommendedName>
        <fullName evidence="3">RNase H type-1 domain-containing protein</fullName>
    </recommendedName>
</protein>
<dbReference type="PANTHER" id="PTHR47723:SF19">
    <property type="entry name" value="POLYNUCLEOTIDYL TRANSFERASE, RIBONUCLEASE H-LIKE SUPERFAMILY PROTEIN"/>
    <property type="match status" value="1"/>
</dbReference>
<dbReference type="InterPro" id="IPR053151">
    <property type="entry name" value="RNase_H-like"/>
</dbReference>
<sequence length="179" mass="19056">MHIPMVSPNIPKGKWIKWAPPPFGILKLNTDGSSRNGMAAGGGIIRDYKGSALVAFSTFYGPASDGEQFSIKSVTKLVRFNACRIIVKIPGNWIAPALTQTALRSAALRTSVPEAKKEEQEQEVVLSRPSSSATTTVVVANGDPPFRKVTGPAVRSKVVCHSYGADRFTTSAPLSDISG</sequence>
<dbReference type="EMBL" id="JBCNJP010000007">
    <property type="protein sequence ID" value="KAK9075693.1"/>
    <property type="molecule type" value="Genomic_DNA"/>
</dbReference>
<name>A0AAP0DMF5_9ASTR</name>
<evidence type="ECO:0008006" key="3">
    <source>
        <dbReference type="Google" id="ProtNLM"/>
    </source>
</evidence>
<evidence type="ECO:0000313" key="2">
    <source>
        <dbReference type="Proteomes" id="UP001408789"/>
    </source>
</evidence>
<comment type="caution">
    <text evidence="1">The sequence shown here is derived from an EMBL/GenBank/DDBJ whole genome shotgun (WGS) entry which is preliminary data.</text>
</comment>
<evidence type="ECO:0000313" key="1">
    <source>
        <dbReference type="EMBL" id="KAK9075693.1"/>
    </source>
</evidence>